<gene>
    <name evidence="2" type="ORF">B0J12DRAFT_326241</name>
</gene>
<feature type="region of interest" description="Disordered" evidence="1">
    <location>
        <begin position="125"/>
        <end position="169"/>
    </location>
</feature>
<name>A0ABQ8FY03_9PEZI</name>
<evidence type="ECO:0000313" key="3">
    <source>
        <dbReference type="Proteomes" id="UP000774617"/>
    </source>
</evidence>
<proteinExistence type="predicted"/>
<accession>A0ABQ8FY03</accession>
<evidence type="ECO:0000256" key="1">
    <source>
        <dbReference type="SAM" id="MobiDB-lite"/>
    </source>
</evidence>
<protein>
    <submittedName>
        <fullName evidence="2">Uncharacterized protein</fullName>
    </submittedName>
</protein>
<feature type="compositionally biased region" description="Basic and acidic residues" evidence="1">
    <location>
        <begin position="134"/>
        <end position="149"/>
    </location>
</feature>
<comment type="caution">
    <text evidence="2">The sequence shown here is derived from an EMBL/GenBank/DDBJ whole genome shotgun (WGS) entry which is preliminary data.</text>
</comment>
<dbReference type="EMBL" id="JAGTJR010000048">
    <property type="protein sequence ID" value="KAH7028588.1"/>
    <property type="molecule type" value="Genomic_DNA"/>
</dbReference>
<reference evidence="2 3" key="1">
    <citation type="journal article" date="2021" name="Nat. Commun.">
        <title>Genetic determinants of endophytism in the Arabidopsis root mycobiome.</title>
        <authorList>
            <person name="Mesny F."/>
            <person name="Miyauchi S."/>
            <person name="Thiergart T."/>
            <person name="Pickel B."/>
            <person name="Atanasova L."/>
            <person name="Karlsson M."/>
            <person name="Huettel B."/>
            <person name="Barry K.W."/>
            <person name="Haridas S."/>
            <person name="Chen C."/>
            <person name="Bauer D."/>
            <person name="Andreopoulos W."/>
            <person name="Pangilinan J."/>
            <person name="LaButti K."/>
            <person name="Riley R."/>
            <person name="Lipzen A."/>
            <person name="Clum A."/>
            <person name="Drula E."/>
            <person name="Henrissat B."/>
            <person name="Kohler A."/>
            <person name="Grigoriev I.V."/>
            <person name="Martin F.M."/>
            <person name="Hacquard S."/>
        </authorList>
    </citation>
    <scope>NUCLEOTIDE SEQUENCE [LARGE SCALE GENOMIC DNA]</scope>
    <source>
        <strain evidence="2 3">MPI-SDFR-AT-0080</strain>
    </source>
</reference>
<dbReference type="Proteomes" id="UP000774617">
    <property type="component" value="Unassembled WGS sequence"/>
</dbReference>
<evidence type="ECO:0000313" key="2">
    <source>
        <dbReference type="EMBL" id="KAH7028588.1"/>
    </source>
</evidence>
<organism evidence="2 3">
    <name type="scientific">Macrophomina phaseolina</name>
    <dbReference type="NCBI Taxonomy" id="35725"/>
    <lineage>
        <taxon>Eukaryota</taxon>
        <taxon>Fungi</taxon>
        <taxon>Dikarya</taxon>
        <taxon>Ascomycota</taxon>
        <taxon>Pezizomycotina</taxon>
        <taxon>Dothideomycetes</taxon>
        <taxon>Dothideomycetes incertae sedis</taxon>
        <taxon>Botryosphaeriales</taxon>
        <taxon>Botryosphaeriaceae</taxon>
        <taxon>Macrophomina</taxon>
    </lineage>
</organism>
<keyword evidence="3" id="KW-1185">Reference proteome</keyword>
<sequence length="169" mass="18257">MSWRCRLPRCARMAVSVGSRGCHAGVEGQIGFTVSAARRAVATRVGLQCEEVAVHRSLCVLSGRGVGTEGWLSVRQLACCECSAGAGLAGENEPGLRGRGWASSARCCCRRRRCLCRRPLPRRQIPHLAGPPEPAERRARDRRVPEESPHQPQLAMVQLRGPGEAPAAD</sequence>